<protein>
    <recommendedName>
        <fullName evidence="3">ROS/MUCR transcriptional regulator protein</fullName>
    </recommendedName>
</protein>
<dbReference type="RefSeq" id="WP_233731929.1">
    <property type="nucleotide sequence ID" value="NZ_JAJVCN010000004.1"/>
</dbReference>
<evidence type="ECO:0000313" key="2">
    <source>
        <dbReference type="Proteomes" id="UP001521150"/>
    </source>
</evidence>
<evidence type="ECO:0000313" key="1">
    <source>
        <dbReference type="EMBL" id="MCE7010319.1"/>
    </source>
</evidence>
<dbReference type="EMBL" id="JAJVCN010000004">
    <property type="protein sequence ID" value="MCE7010319.1"/>
    <property type="molecule type" value="Genomic_DNA"/>
</dbReference>
<accession>A0ABS8ZRH6</accession>
<name>A0ABS8ZRH6_9PSEU</name>
<dbReference type="Proteomes" id="UP001521150">
    <property type="component" value="Unassembled WGS sequence"/>
</dbReference>
<proteinExistence type="predicted"/>
<dbReference type="Gene3D" id="1.10.10.1550">
    <property type="entry name" value="ROS/MUCR transcriptional regulator protein"/>
    <property type="match status" value="1"/>
</dbReference>
<gene>
    <name evidence="1" type="ORF">LWC34_47080</name>
</gene>
<comment type="caution">
    <text evidence="1">The sequence shown here is derived from an EMBL/GenBank/DDBJ whole genome shotgun (WGS) entry which is preliminary data.</text>
</comment>
<evidence type="ECO:0008006" key="3">
    <source>
        <dbReference type="Google" id="ProtNLM"/>
    </source>
</evidence>
<keyword evidence="2" id="KW-1185">Reference proteome</keyword>
<dbReference type="InterPro" id="IPR041920">
    <property type="entry name" value="ROS/MUCR_sf"/>
</dbReference>
<sequence length="323" mass="36158">MTGVAVGAVEREGDLVQCHLCQRWFKSVTAHLSSHGWDHLSYREAFGLERGVSLEGDATRKRRAEIMRKRRVLDSKIREGVERGVDMARSGLLAKAAAEAARGRPQPEQRRRKTLRTLAEIGPEARAEGRRRQGVEQLRQTAAKAAARLGYESIGELVRDRVEQGASLAAISREAGLHKDWLSRKLAIVDPRAAEFAAQTDCRLDAPWLPVVRDLGFPDVASYLTDRHEIRHETVRAIAGETGFSRKAVESALARHGLAKQPHARKRNALRERVTAIAERFGFRDIAAYLADRRDAGWSWQAIAEEAGQSQTWIRRRAREAGL</sequence>
<reference evidence="1 2" key="1">
    <citation type="submission" date="2021-12" db="EMBL/GenBank/DDBJ databases">
        <title>Genome sequence of Kibdelosporangium philippinense ATCC 49844.</title>
        <authorList>
            <person name="Fedorov E.A."/>
            <person name="Omeragic M."/>
            <person name="Shalygina K.F."/>
            <person name="Maclea K.S."/>
        </authorList>
    </citation>
    <scope>NUCLEOTIDE SEQUENCE [LARGE SCALE GENOMIC DNA]</scope>
    <source>
        <strain evidence="1 2">ATCC 49844</strain>
    </source>
</reference>
<organism evidence="1 2">
    <name type="scientific">Kibdelosporangium philippinense</name>
    <dbReference type="NCBI Taxonomy" id="211113"/>
    <lineage>
        <taxon>Bacteria</taxon>
        <taxon>Bacillati</taxon>
        <taxon>Actinomycetota</taxon>
        <taxon>Actinomycetes</taxon>
        <taxon>Pseudonocardiales</taxon>
        <taxon>Pseudonocardiaceae</taxon>
        <taxon>Kibdelosporangium</taxon>
    </lineage>
</organism>